<proteinExistence type="predicted"/>
<accession>A0A4C1X4A6</accession>
<dbReference type="AlphaFoldDB" id="A0A4C1X4A6"/>
<keyword evidence="1" id="KW-0732">Signal</keyword>
<evidence type="ECO:0000256" key="1">
    <source>
        <dbReference type="SAM" id="SignalP"/>
    </source>
</evidence>
<keyword evidence="3" id="KW-1185">Reference proteome</keyword>
<comment type="caution">
    <text evidence="2">The sequence shown here is derived from an EMBL/GenBank/DDBJ whole genome shotgun (WGS) entry which is preliminary data.</text>
</comment>
<dbReference type="EMBL" id="BGZK01000724">
    <property type="protein sequence ID" value="GBP57960.1"/>
    <property type="molecule type" value="Genomic_DNA"/>
</dbReference>
<gene>
    <name evidence="2" type="ORF">EVAR_82597_1</name>
</gene>
<organism evidence="2 3">
    <name type="scientific">Eumeta variegata</name>
    <name type="common">Bagworm moth</name>
    <name type="synonym">Eumeta japonica</name>
    <dbReference type="NCBI Taxonomy" id="151549"/>
    <lineage>
        <taxon>Eukaryota</taxon>
        <taxon>Metazoa</taxon>
        <taxon>Ecdysozoa</taxon>
        <taxon>Arthropoda</taxon>
        <taxon>Hexapoda</taxon>
        <taxon>Insecta</taxon>
        <taxon>Pterygota</taxon>
        <taxon>Neoptera</taxon>
        <taxon>Endopterygota</taxon>
        <taxon>Lepidoptera</taxon>
        <taxon>Glossata</taxon>
        <taxon>Ditrysia</taxon>
        <taxon>Tineoidea</taxon>
        <taxon>Psychidae</taxon>
        <taxon>Oiketicinae</taxon>
        <taxon>Eumeta</taxon>
    </lineage>
</organism>
<sequence length="186" mass="20957">MVYLLIIVGAAPATSRQFHAPQPRCLPFSARTYSNNLQLFSVVRSSQREALCARRVTRALTKLHRQLRRQRERRVAAAAGVFLAYQVQRYATNVTIRQRKSASGPPTHFRREHRPCGGSLIYGAVGALPAKLVCVQGIIRLERAFEEQSRNTYKTLYDCWERKRMKASEQINDSASILAAGAIEAV</sequence>
<feature type="chain" id="PRO_5020027944" evidence="1">
    <location>
        <begin position="16"/>
        <end position="186"/>
    </location>
</feature>
<feature type="signal peptide" evidence="1">
    <location>
        <begin position="1"/>
        <end position="15"/>
    </location>
</feature>
<evidence type="ECO:0000313" key="2">
    <source>
        <dbReference type="EMBL" id="GBP57960.1"/>
    </source>
</evidence>
<reference evidence="2 3" key="1">
    <citation type="journal article" date="2019" name="Commun. Biol.">
        <title>The bagworm genome reveals a unique fibroin gene that provides high tensile strength.</title>
        <authorList>
            <person name="Kono N."/>
            <person name="Nakamura H."/>
            <person name="Ohtoshi R."/>
            <person name="Tomita M."/>
            <person name="Numata K."/>
            <person name="Arakawa K."/>
        </authorList>
    </citation>
    <scope>NUCLEOTIDE SEQUENCE [LARGE SCALE GENOMIC DNA]</scope>
</reference>
<protein>
    <submittedName>
        <fullName evidence="2">Uncharacterized protein</fullName>
    </submittedName>
</protein>
<name>A0A4C1X4A6_EUMVA</name>
<evidence type="ECO:0000313" key="3">
    <source>
        <dbReference type="Proteomes" id="UP000299102"/>
    </source>
</evidence>
<dbReference type="Proteomes" id="UP000299102">
    <property type="component" value="Unassembled WGS sequence"/>
</dbReference>